<comment type="caution">
    <text evidence="2">The sequence shown here is derived from an EMBL/GenBank/DDBJ whole genome shotgun (WGS) entry which is preliminary data.</text>
</comment>
<dbReference type="EMBL" id="JBHFFA010000001">
    <property type="protein sequence ID" value="KAL2653141.1"/>
    <property type="molecule type" value="Genomic_DNA"/>
</dbReference>
<accession>A0ABD1ZQJ8</accession>
<dbReference type="PANTHER" id="PTHR36796:SF1">
    <property type="entry name" value="PROTEIN KINASE SUPERFAMILY PROTEIN"/>
    <property type="match status" value="1"/>
</dbReference>
<dbReference type="PROSITE" id="PS50011">
    <property type="entry name" value="PROTEIN_KINASE_DOM"/>
    <property type="match status" value="1"/>
</dbReference>
<protein>
    <recommendedName>
        <fullName evidence="1">Protein kinase domain-containing protein</fullName>
    </recommendedName>
</protein>
<gene>
    <name evidence="2" type="ORF">R1flu_021269</name>
</gene>
<dbReference type="PANTHER" id="PTHR36796">
    <property type="entry name" value="PROTEIN KINASE SUPERFAMILY PROTEIN"/>
    <property type="match status" value="1"/>
</dbReference>
<sequence length="465" mass="50908">MAAVAKGLPGLPSTSSAAHRLSFGRPAMKSLFFLPSGFKPAAGVIQRCNRRRRNLAIAARIEQFSSDDFQVERLLSTYGYMNVSSYGGPQSAGVMGVSVFENLAAGLDRRDMNQMSGLEVGEGGVQTRIYTGRIASGERMGTRVLLKAYPFSSRGSEVDMMAVNELVTHAVLQEAANGDHPNIAYLYGGFQTRAGEQWLVFRDNGQITGQEYAKTASEATSAGESVGQWDFWDRFDPERPILRREIFITKLLRGVFSGLAFMHANGRLHQSLGPASITLNTTEERDARYLVPQLRDLAFGVDVSDQGLAGTSSLSDSWERRGTLSDLRDLSTESPTAALSAGLWRRAAAAGARTPFEQKAFGVADDIYAGGLLLAYMVFVPLCEPGSIDGPSLQRLFESTFRLDIMAAREYCAADDRWDKAVKFMDLDDGAGWQLLQAMMNPNYRTRPTAEAVLSHRFMTGDVLD</sequence>
<name>A0ABD1ZQJ8_9MARC</name>
<feature type="domain" description="Protein kinase" evidence="1">
    <location>
        <begin position="114"/>
        <end position="459"/>
    </location>
</feature>
<dbReference type="Gene3D" id="1.10.510.10">
    <property type="entry name" value="Transferase(Phosphotransferase) domain 1"/>
    <property type="match status" value="1"/>
</dbReference>
<dbReference type="InterPro" id="IPR000719">
    <property type="entry name" value="Prot_kinase_dom"/>
</dbReference>
<organism evidence="2 3">
    <name type="scientific">Riccia fluitans</name>
    <dbReference type="NCBI Taxonomy" id="41844"/>
    <lineage>
        <taxon>Eukaryota</taxon>
        <taxon>Viridiplantae</taxon>
        <taxon>Streptophyta</taxon>
        <taxon>Embryophyta</taxon>
        <taxon>Marchantiophyta</taxon>
        <taxon>Marchantiopsida</taxon>
        <taxon>Marchantiidae</taxon>
        <taxon>Marchantiales</taxon>
        <taxon>Ricciaceae</taxon>
        <taxon>Riccia</taxon>
    </lineage>
</organism>
<evidence type="ECO:0000313" key="3">
    <source>
        <dbReference type="Proteomes" id="UP001605036"/>
    </source>
</evidence>
<evidence type="ECO:0000313" key="2">
    <source>
        <dbReference type="EMBL" id="KAL2653141.1"/>
    </source>
</evidence>
<evidence type="ECO:0000259" key="1">
    <source>
        <dbReference type="PROSITE" id="PS50011"/>
    </source>
</evidence>
<reference evidence="2 3" key="1">
    <citation type="submission" date="2024-09" db="EMBL/GenBank/DDBJ databases">
        <title>Chromosome-scale assembly of Riccia fluitans.</title>
        <authorList>
            <person name="Paukszto L."/>
            <person name="Sawicki J."/>
            <person name="Karawczyk K."/>
            <person name="Piernik-Szablinska J."/>
            <person name="Szczecinska M."/>
            <person name="Mazdziarz M."/>
        </authorList>
    </citation>
    <scope>NUCLEOTIDE SEQUENCE [LARGE SCALE GENOMIC DNA]</scope>
    <source>
        <strain evidence="2">Rf_01</strain>
        <tissue evidence="2">Aerial parts of the thallus</tissue>
    </source>
</reference>
<dbReference type="InterPro" id="IPR011009">
    <property type="entry name" value="Kinase-like_dom_sf"/>
</dbReference>
<dbReference type="SUPFAM" id="SSF56112">
    <property type="entry name" value="Protein kinase-like (PK-like)"/>
    <property type="match status" value="1"/>
</dbReference>
<dbReference type="AlphaFoldDB" id="A0ABD1ZQJ8"/>
<keyword evidence="3" id="KW-1185">Reference proteome</keyword>
<dbReference type="Proteomes" id="UP001605036">
    <property type="component" value="Unassembled WGS sequence"/>
</dbReference>
<proteinExistence type="predicted"/>